<evidence type="ECO:0000259" key="3">
    <source>
        <dbReference type="PROSITE" id="PS50030"/>
    </source>
</evidence>
<dbReference type="InterPro" id="IPR029071">
    <property type="entry name" value="Ubiquitin-like_domsf"/>
</dbReference>
<feature type="domain" description="UBA" evidence="3">
    <location>
        <begin position="417"/>
        <end position="462"/>
    </location>
</feature>
<dbReference type="FunFam" id="1.10.8.10:FF:000079">
    <property type="entry name" value="Ubiquitin family protein"/>
    <property type="match status" value="1"/>
</dbReference>
<evidence type="ECO:0000256" key="1">
    <source>
        <dbReference type="ARBA" id="ARBA00071717"/>
    </source>
</evidence>
<dbReference type="SMART" id="SM00727">
    <property type="entry name" value="STI1"/>
    <property type="match status" value="2"/>
</dbReference>
<feature type="compositionally biased region" description="Polar residues" evidence="2">
    <location>
        <begin position="275"/>
        <end position="287"/>
    </location>
</feature>
<proteinExistence type="predicted"/>
<dbReference type="Gene3D" id="3.10.20.90">
    <property type="entry name" value="Phosphatidylinositol 3-kinase Catalytic Subunit, Chain A, domain 1"/>
    <property type="match status" value="1"/>
</dbReference>
<dbReference type="AlphaFoldDB" id="A0A367JP31"/>
<evidence type="ECO:0000256" key="2">
    <source>
        <dbReference type="SAM" id="MobiDB-lite"/>
    </source>
</evidence>
<dbReference type="PANTHER" id="PTHR10677">
    <property type="entry name" value="UBIQUILIN"/>
    <property type="match status" value="1"/>
</dbReference>
<dbReference type="PANTHER" id="PTHR10677:SF3">
    <property type="entry name" value="FI07626P-RELATED"/>
    <property type="match status" value="1"/>
</dbReference>
<dbReference type="CDD" id="cd14399">
    <property type="entry name" value="UBA_PLICs"/>
    <property type="match status" value="1"/>
</dbReference>
<feature type="compositionally biased region" description="Low complexity" evidence="2">
    <location>
        <begin position="109"/>
        <end position="124"/>
    </location>
</feature>
<dbReference type="PROSITE" id="PS50030">
    <property type="entry name" value="UBA"/>
    <property type="match status" value="1"/>
</dbReference>
<dbReference type="GO" id="GO:0005829">
    <property type="term" value="C:cytosol"/>
    <property type="evidence" value="ECO:0007669"/>
    <property type="project" value="TreeGrafter"/>
</dbReference>
<feature type="domain" description="Ubiquitin-like" evidence="4">
    <location>
        <begin position="4"/>
        <end position="75"/>
    </location>
</feature>
<keyword evidence="6" id="KW-1185">Reference proteome</keyword>
<dbReference type="GO" id="GO:0006511">
    <property type="term" value="P:ubiquitin-dependent protein catabolic process"/>
    <property type="evidence" value="ECO:0007669"/>
    <property type="project" value="TreeGrafter"/>
</dbReference>
<protein>
    <recommendedName>
        <fullName evidence="1">Ubiquilin</fullName>
    </recommendedName>
</protein>
<dbReference type="InterPro" id="IPR015496">
    <property type="entry name" value="Ubiquilin"/>
</dbReference>
<dbReference type="Gene3D" id="1.10.8.10">
    <property type="entry name" value="DNA helicase RuvA subunit, C-terminal domain"/>
    <property type="match status" value="1"/>
</dbReference>
<organism evidence="5 6">
    <name type="scientific">Rhizopus azygosporus</name>
    <name type="common">Rhizopus microsporus var. azygosporus</name>
    <dbReference type="NCBI Taxonomy" id="86630"/>
    <lineage>
        <taxon>Eukaryota</taxon>
        <taxon>Fungi</taxon>
        <taxon>Fungi incertae sedis</taxon>
        <taxon>Mucoromycota</taxon>
        <taxon>Mucoromycotina</taxon>
        <taxon>Mucoromycetes</taxon>
        <taxon>Mucorales</taxon>
        <taxon>Mucorineae</taxon>
        <taxon>Rhizopodaceae</taxon>
        <taxon>Rhizopus</taxon>
    </lineage>
</organism>
<dbReference type="Pfam" id="PF00240">
    <property type="entry name" value="ubiquitin"/>
    <property type="match status" value="1"/>
</dbReference>
<feature type="region of interest" description="Disordered" evidence="2">
    <location>
        <begin position="75"/>
        <end position="137"/>
    </location>
</feature>
<dbReference type="FunFam" id="1.10.260.100:FF:000001">
    <property type="entry name" value="Ubiquilin 1"/>
    <property type="match status" value="1"/>
</dbReference>
<gene>
    <name evidence="5" type="ORF">CU097_009345</name>
</gene>
<reference evidence="5 6" key="1">
    <citation type="journal article" date="2018" name="G3 (Bethesda)">
        <title>Phylogenetic and Phylogenomic Definition of Rhizopus Species.</title>
        <authorList>
            <person name="Gryganskyi A.P."/>
            <person name="Golan J."/>
            <person name="Dolatabadi S."/>
            <person name="Mondo S."/>
            <person name="Robb S."/>
            <person name="Idnurm A."/>
            <person name="Muszewska A."/>
            <person name="Steczkiewicz K."/>
            <person name="Masonjones S."/>
            <person name="Liao H.L."/>
            <person name="Gajdeczka M.T."/>
            <person name="Anike F."/>
            <person name="Vuek A."/>
            <person name="Anishchenko I.M."/>
            <person name="Voigt K."/>
            <person name="de Hoog G.S."/>
            <person name="Smith M.E."/>
            <person name="Heitman J."/>
            <person name="Vilgalys R."/>
            <person name="Stajich J.E."/>
        </authorList>
    </citation>
    <scope>NUCLEOTIDE SEQUENCE [LARGE SCALE GENOMIC DNA]</scope>
    <source>
        <strain evidence="5 6">CBS 357.93</strain>
    </source>
</reference>
<evidence type="ECO:0000313" key="5">
    <source>
        <dbReference type="EMBL" id="RCH91687.1"/>
    </source>
</evidence>
<dbReference type="PROSITE" id="PS50053">
    <property type="entry name" value="UBIQUITIN_2"/>
    <property type="match status" value="1"/>
</dbReference>
<name>A0A367JP31_RHIAZ</name>
<dbReference type="InterPro" id="IPR000626">
    <property type="entry name" value="Ubiquitin-like_dom"/>
</dbReference>
<feature type="region of interest" description="Disordered" evidence="2">
    <location>
        <begin position="275"/>
        <end position="362"/>
    </location>
</feature>
<dbReference type="Gene3D" id="1.10.260.100">
    <property type="match status" value="1"/>
</dbReference>
<evidence type="ECO:0000259" key="4">
    <source>
        <dbReference type="PROSITE" id="PS50053"/>
    </source>
</evidence>
<dbReference type="InterPro" id="IPR015940">
    <property type="entry name" value="UBA"/>
</dbReference>
<dbReference type="SUPFAM" id="SSF54236">
    <property type="entry name" value="Ubiquitin-like"/>
    <property type="match status" value="1"/>
</dbReference>
<dbReference type="Pfam" id="PF00627">
    <property type="entry name" value="UBA"/>
    <property type="match status" value="1"/>
</dbReference>
<dbReference type="OrthoDB" id="267397at2759"/>
<dbReference type="EMBL" id="PJQL01000935">
    <property type="protein sequence ID" value="RCH91687.1"/>
    <property type="molecule type" value="Genomic_DNA"/>
</dbReference>
<sequence>MAPISINVRPSTGQSFKVQVDVEETTVLGLKEIIATSMGDVSCNDLKLVFSGRILKNEDKCSDYKIADGNTVHVVRSGTNRAPAKPKTTASQEQEQQQSQPPPPPPPQQQQQQQQQQSTPTTPSLFNLPGLSGNMNPFGGDMGMPNMDPELIRQMMDSPFMQSLLDNPEFIRSMIMNNPQIKAIAEQNPEVGHLISDPSFLRQSIEMMRNPELMREMQRNNDRALSNIEAIPGGFNHLRRMYSTIQEPMESAMSPAGLRSSEEANERLARQLNVSSVPENSLNTQALPNPWAATPQQPPQQQQQQQQQQNNSSSTAQQQPFAQNPFASLFGVPTFPLGQQQQQQPSQSADNQPSSTTPFWADPNFMQATMRLQQSLLAAQQRNNESTSQSNLFQQMMGIPFNNNIFGAQSQTQTPTEPPEVRFRDQLAQLEEMGFSEKTANVRALLATGGNVEAAIEYLLTSS</sequence>
<comment type="caution">
    <text evidence="5">The sequence shown here is derived from an EMBL/GenBank/DDBJ whole genome shotgun (WGS) entry which is preliminary data.</text>
</comment>
<accession>A0A367JP31</accession>
<feature type="compositionally biased region" description="Low complexity" evidence="2">
    <location>
        <begin position="288"/>
        <end position="327"/>
    </location>
</feature>
<feature type="compositionally biased region" description="Low complexity" evidence="2">
    <location>
        <begin position="339"/>
        <end position="355"/>
    </location>
</feature>
<dbReference type="GO" id="GO:0031593">
    <property type="term" value="F:polyubiquitin modification-dependent protein binding"/>
    <property type="evidence" value="ECO:0007669"/>
    <property type="project" value="TreeGrafter"/>
</dbReference>
<dbReference type="Proteomes" id="UP000252139">
    <property type="component" value="Unassembled WGS sequence"/>
</dbReference>
<dbReference type="InterPro" id="IPR006636">
    <property type="entry name" value="STI1_HS-bd"/>
</dbReference>
<dbReference type="Pfam" id="PF23195">
    <property type="entry name" value="UBQLN1"/>
    <property type="match status" value="1"/>
</dbReference>
<dbReference type="SMART" id="SM00165">
    <property type="entry name" value="UBA"/>
    <property type="match status" value="1"/>
</dbReference>
<dbReference type="SMART" id="SM00213">
    <property type="entry name" value="UBQ"/>
    <property type="match status" value="1"/>
</dbReference>
<dbReference type="SUPFAM" id="SSF46934">
    <property type="entry name" value="UBA-like"/>
    <property type="match status" value="1"/>
</dbReference>
<dbReference type="STRING" id="86630.A0A367JP31"/>
<dbReference type="InterPro" id="IPR009060">
    <property type="entry name" value="UBA-like_sf"/>
</dbReference>
<evidence type="ECO:0000313" key="6">
    <source>
        <dbReference type="Proteomes" id="UP000252139"/>
    </source>
</evidence>